<dbReference type="EC" id="3.4.26.1" evidence="10"/>
<evidence type="ECO:0000256" key="4">
    <source>
        <dbReference type="ARBA" id="ARBA00022692"/>
    </source>
</evidence>
<feature type="transmembrane region" description="Helical" evidence="11">
    <location>
        <begin position="80"/>
        <end position="99"/>
    </location>
</feature>
<dbReference type="GO" id="GO:0004222">
    <property type="term" value="F:metalloendopeptidase activity"/>
    <property type="evidence" value="ECO:0007669"/>
    <property type="project" value="InterPro"/>
</dbReference>
<evidence type="ECO:0000313" key="13">
    <source>
        <dbReference type="EMBL" id="KAF9077679.1"/>
    </source>
</evidence>
<comment type="caution">
    <text evidence="13">The sequence shown here is derived from an EMBL/GenBank/DDBJ whole genome shotgun (WGS) entry which is preliminary data.</text>
</comment>
<evidence type="ECO:0000256" key="5">
    <source>
        <dbReference type="ARBA" id="ARBA00022801"/>
    </source>
</evidence>
<keyword evidence="8 11" id="KW-0472">Membrane</keyword>
<evidence type="ECO:0000256" key="10">
    <source>
        <dbReference type="ARBA" id="ARBA00049729"/>
    </source>
</evidence>
<dbReference type="AlphaFoldDB" id="A0A9P5Q9R8"/>
<dbReference type="OrthoDB" id="271604at2759"/>
<name>A0A9P5Q9R8_9AGAR</name>
<dbReference type="EMBL" id="JADNRY010000003">
    <property type="protein sequence ID" value="KAF9077679.1"/>
    <property type="molecule type" value="Genomic_DNA"/>
</dbReference>
<sequence>MVFLVPPQPLMSTTLSPHTAHLLGVAFASIYVGSIYVLKTTRLVFTTQPTKAGPADKPRERMRAHNERWRDDPDVIKSRITAVSIATVLCVGIICWIHQSVPVALAGLGLWPFLPSSLSSIYCTLAPHLVTPLLFLGPLYASFLSSSSRYDSLAARTRTLFFNWAGLRNYVVAPITEEIVFRACVLSVYQLSPKLASSKASLVFTTPLNFGLAHLHHAWETYNRFGRTQAALKRAILSSVFQMAYTTLFGAHCAYLFLQTGHSIFVPITAHVFCNIMGFPEFAEDLRTGESEGRKGRVVSAYLIGVVGFAYLLMPAGRWLWCA</sequence>
<keyword evidence="14" id="KW-1185">Reference proteome</keyword>
<keyword evidence="5" id="KW-0378">Hydrolase</keyword>
<evidence type="ECO:0000256" key="6">
    <source>
        <dbReference type="ARBA" id="ARBA00022824"/>
    </source>
</evidence>
<keyword evidence="6" id="KW-0256">Endoplasmic reticulum</keyword>
<evidence type="ECO:0000256" key="2">
    <source>
        <dbReference type="ARBA" id="ARBA00006897"/>
    </source>
</evidence>
<comment type="similarity">
    <text evidence="2">Belongs to the peptidase U48 family.</text>
</comment>
<feature type="transmembrane region" description="Helical" evidence="11">
    <location>
        <begin position="119"/>
        <end position="141"/>
    </location>
</feature>
<protein>
    <recommendedName>
        <fullName evidence="10">intramembrane prenyl-peptidase Rce1</fullName>
        <ecNumber evidence="10">3.4.26.1</ecNumber>
    </recommendedName>
</protein>
<dbReference type="InterPro" id="IPR039731">
    <property type="entry name" value="Rce1"/>
</dbReference>
<keyword evidence="3" id="KW-0645">Protease</keyword>
<keyword evidence="4 11" id="KW-0812">Transmembrane</keyword>
<feature type="transmembrane region" description="Helical" evidence="11">
    <location>
        <begin position="301"/>
        <end position="321"/>
    </location>
</feature>
<dbReference type="Pfam" id="PF02517">
    <property type="entry name" value="Rce1-like"/>
    <property type="match status" value="1"/>
</dbReference>
<keyword evidence="7 11" id="KW-1133">Transmembrane helix</keyword>
<dbReference type="PANTHER" id="PTHR13046">
    <property type="entry name" value="PROTEASE U48 CAAX PRENYL PROTEASE RCE1"/>
    <property type="match status" value="1"/>
</dbReference>
<organism evidence="13 14">
    <name type="scientific">Rhodocollybia butyracea</name>
    <dbReference type="NCBI Taxonomy" id="206335"/>
    <lineage>
        <taxon>Eukaryota</taxon>
        <taxon>Fungi</taxon>
        <taxon>Dikarya</taxon>
        <taxon>Basidiomycota</taxon>
        <taxon>Agaricomycotina</taxon>
        <taxon>Agaricomycetes</taxon>
        <taxon>Agaricomycetidae</taxon>
        <taxon>Agaricales</taxon>
        <taxon>Marasmiineae</taxon>
        <taxon>Omphalotaceae</taxon>
        <taxon>Rhodocollybia</taxon>
    </lineage>
</organism>
<dbReference type="InterPro" id="IPR003675">
    <property type="entry name" value="Rce1/LyrA-like_dom"/>
</dbReference>
<evidence type="ECO:0000259" key="12">
    <source>
        <dbReference type="Pfam" id="PF02517"/>
    </source>
</evidence>
<feature type="transmembrane region" description="Helical" evidence="11">
    <location>
        <begin position="20"/>
        <end position="38"/>
    </location>
</feature>
<evidence type="ECO:0000313" key="14">
    <source>
        <dbReference type="Proteomes" id="UP000772434"/>
    </source>
</evidence>
<evidence type="ECO:0000256" key="11">
    <source>
        <dbReference type="SAM" id="Phobius"/>
    </source>
</evidence>
<reference evidence="13" key="1">
    <citation type="submission" date="2020-11" db="EMBL/GenBank/DDBJ databases">
        <authorList>
            <consortium name="DOE Joint Genome Institute"/>
            <person name="Ahrendt S."/>
            <person name="Riley R."/>
            <person name="Andreopoulos W."/>
            <person name="Labutti K."/>
            <person name="Pangilinan J."/>
            <person name="Ruiz-Duenas F.J."/>
            <person name="Barrasa J.M."/>
            <person name="Sanchez-Garcia M."/>
            <person name="Camarero S."/>
            <person name="Miyauchi S."/>
            <person name="Serrano A."/>
            <person name="Linde D."/>
            <person name="Babiker R."/>
            <person name="Drula E."/>
            <person name="Ayuso-Fernandez I."/>
            <person name="Pacheco R."/>
            <person name="Padilla G."/>
            <person name="Ferreira P."/>
            <person name="Barriuso J."/>
            <person name="Kellner H."/>
            <person name="Castanera R."/>
            <person name="Alfaro M."/>
            <person name="Ramirez L."/>
            <person name="Pisabarro A.G."/>
            <person name="Kuo A."/>
            <person name="Tritt A."/>
            <person name="Lipzen A."/>
            <person name="He G."/>
            <person name="Yan M."/>
            <person name="Ng V."/>
            <person name="Cullen D."/>
            <person name="Martin F."/>
            <person name="Rosso M.-N."/>
            <person name="Henrissat B."/>
            <person name="Hibbett D."/>
            <person name="Martinez A.T."/>
            <person name="Grigoriev I.V."/>
        </authorList>
    </citation>
    <scope>NUCLEOTIDE SEQUENCE</scope>
    <source>
        <strain evidence="13">AH 40177</strain>
    </source>
</reference>
<feature type="domain" description="CAAX prenyl protease 2/Lysostaphin resistance protein A-like" evidence="12">
    <location>
        <begin position="163"/>
        <end position="277"/>
    </location>
</feature>
<dbReference type="Proteomes" id="UP000772434">
    <property type="component" value="Unassembled WGS sequence"/>
</dbReference>
<evidence type="ECO:0000256" key="8">
    <source>
        <dbReference type="ARBA" id="ARBA00023136"/>
    </source>
</evidence>
<comment type="catalytic activity">
    <reaction evidence="9">
        <text>Hydrolyzes the peptide bond -P2-(S-farnesyl or geranylgeranyl)C-P1'-P2'-P3'-COOH where P1' and P2' are amino acids with aliphatic sidechains and P3' is any C-terminal residue.</text>
        <dbReference type="EC" id="3.4.26.1"/>
    </reaction>
</comment>
<evidence type="ECO:0000256" key="7">
    <source>
        <dbReference type="ARBA" id="ARBA00022989"/>
    </source>
</evidence>
<dbReference type="GO" id="GO:0005789">
    <property type="term" value="C:endoplasmic reticulum membrane"/>
    <property type="evidence" value="ECO:0007669"/>
    <property type="project" value="UniProtKB-SubCell"/>
</dbReference>
<proteinExistence type="inferred from homology"/>
<evidence type="ECO:0000256" key="9">
    <source>
        <dbReference type="ARBA" id="ARBA00047280"/>
    </source>
</evidence>
<dbReference type="PANTHER" id="PTHR13046:SF0">
    <property type="entry name" value="CAAX PRENYL PROTEASE 2"/>
    <property type="match status" value="1"/>
</dbReference>
<dbReference type="GO" id="GO:0071586">
    <property type="term" value="P:CAAX-box protein processing"/>
    <property type="evidence" value="ECO:0007669"/>
    <property type="project" value="InterPro"/>
</dbReference>
<gene>
    <name evidence="13" type="ORF">BDP27DRAFT_1208383</name>
</gene>
<accession>A0A9P5Q9R8</accession>
<evidence type="ECO:0000256" key="3">
    <source>
        <dbReference type="ARBA" id="ARBA00022670"/>
    </source>
</evidence>
<comment type="subcellular location">
    <subcellularLocation>
        <location evidence="1">Endoplasmic reticulum membrane</location>
        <topology evidence="1">Multi-pass membrane protein</topology>
    </subcellularLocation>
</comment>
<evidence type="ECO:0000256" key="1">
    <source>
        <dbReference type="ARBA" id="ARBA00004477"/>
    </source>
</evidence>
<feature type="transmembrane region" description="Helical" evidence="11">
    <location>
        <begin position="235"/>
        <end position="258"/>
    </location>
</feature>